<evidence type="ECO:0000313" key="3">
    <source>
        <dbReference type="EMBL" id="CAK9106449.1"/>
    </source>
</evidence>
<comment type="caution">
    <text evidence="3">The sequence shown here is derived from an EMBL/GenBank/DDBJ whole genome shotgun (WGS) entry which is preliminary data.</text>
</comment>
<evidence type="ECO:0000256" key="1">
    <source>
        <dbReference type="SAM" id="MobiDB-lite"/>
    </source>
</evidence>
<feature type="region of interest" description="Disordered" evidence="1">
    <location>
        <begin position="472"/>
        <end position="565"/>
    </location>
</feature>
<dbReference type="Pfam" id="PF23106">
    <property type="entry name" value="EGF_Teneurin"/>
    <property type="match status" value="1"/>
</dbReference>
<feature type="transmembrane region" description="Helical" evidence="2">
    <location>
        <begin position="410"/>
        <end position="429"/>
    </location>
</feature>
<evidence type="ECO:0000313" key="4">
    <source>
        <dbReference type="Proteomes" id="UP001642464"/>
    </source>
</evidence>
<dbReference type="Gene3D" id="2.10.25.10">
    <property type="entry name" value="Laminin"/>
    <property type="match status" value="1"/>
</dbReference>
<feature type="transmembrane region" description="Helical" evidence="2">
    <location>
        <begin position="793"/>
        <end position="812"/>
    </location>
</feature>
<evidence type="ECO:0000256" key="2">
    <source>
        <dbReference type="SAM" id="Phobius"/>
    </source>
</evidence>
<feature type="transmembrane region" description="Helical" evidence="2">
    <location>
        <begin position="670"/>
        <end position="691"/>
    </location>
</feature>
<feature type="transmembrane region" description="Helical" evidence="2">
    <location>
        <begin position="205"/>
        <end position="223"/>
    </location>
</feature>
<dbReference type="Proteomes" id="UP001642464">
    <property type="component" value="Unassembled WGS sequence"/>
</dbReference>
<feature type="region of interest" description="Disordered" evidence="1">
    <location>
        <begin position="920"/>
        <end position="992"/>
    </location>
</feature>
<feature type="compositionally biased region" description="Polar residues" evidence="1">
    <location>
        <begin position="920"/>
        <end position="938"/>
    </location>
</feature>
<feature type="transmembrane region" description="Helical" evidence="2">
    <location>
        <begin position="748"/>
        <end position="773"/>
    </location>
</feature>
<feature type="compositionally biased region" description="Polar residues" evidence="1">
    <location>
        <begin position="158"/>
        <end position="169"/>
    </location>
</feature>
<proteinExistence type="predicted"/>
<evidence type="ECO:0008006" key="5">
    <source>
        <dbReference type="Google" id="ProtNLM"/>
    </source>
</evidence>
<dbReference type="CDD" id="cd00053">
    <property type="entry name" value="EGF"/>
    <property type="match status" value="1"/>
</dbReference>
<feature type="transmembrane region" description="Helical" evidence="2">
    <location>
        <begin position="441"/>
        <end position="462"/>
    </location>
</feature>
<feature type="transmembrane region" description="Helical" evidence="2">
    <location>
        <begin position="323"/>
        <end position="346"/>
    </location>
</feature>
<feature type="transmembrane region" description="Helical" evidence="2">
    <location>
        <begin position="711"/>
        <end position="736"/>
    </location>
</feature>
<gene>
    <name evidence="3" type="ORF">SCF082_LOCUS49578</name>
</gene>
<dbReference type="EMBL" id="CAXAMM010042730">
    <property type="protein sequence ID" value="CAK9106449.1"/>
    <property type="molecule type" value="Genomic_DNA"/>
</dbReference>
<name>A0ABP0S291_9DINO</name>
<organism evidence="3 4">
    <name type="scientific">Durusdinium trenchii</name>
    <dbReference type="NCBI Taxonomy" id="1381693"/>
    <lineage>
        <taxon>Eukaryota</taxon>
        <taxon>Sar</taxon>
        <taxon>Alveolata</taxon>
        <taxon>Dinophyceae</taxon>
        <taxon>Suessiales</taxon>
        <taxon>Symbiodiniaceae</taxon>
        <taxon>Durusdinium</taxon>
    </lineage>
</organism>
<feature type="compositionally biased region" description="Polar residues" evidence="1">
    <location>
        <begin position="556"/>
        <end position="565"/>
    </location>
</feature>
<feature type="transmembrane region" description="Helical" evidence="2">
    <location>
        <begin position="845"/>
        <end position="865"/>
    </location>
</feature>
<reference evidence="3 4" key="1">
    <citation type="submission" date="2024-02" db="EMBL/GenBank/DDBJ databases">
        <authorList>
            <person name="Chen Y."/>
            <person name="Shah S."/>
            <person name="Dougan E. K."/>
            <person name="Thang M."/>
            <person name="Chan C."/>
        </authorList>
    </citation>
    <scope>NUCLEOTIDE SEQUENCE [LARGE SCALE GENOMIC DNA]</scope>
</reference>
<feature type="transmembrane region" description="Helical" evidence="2">
    <location>
        <begin position="292"/>
        <end position="311"/>
    </location>
</feature>
<feature type="transmembrane region" description="Helical" evidence="2">
    <location>
        <begin position="243"/>
        <end position="261"/>
    </location>
</feature>
<keyword evidence="2" id="KW-0472">Membrane</keyword>
<keyword evidence="2" id="KW-0812">Transmembrane</keyword>
<feature type="compositionally biased region" description="Polar residues" evidence="1">
    <location>
        <begin position="954"/>
        <end position="966"/>
    </location>
</feature>
<keyword evidence="4" id="KW-1185">Reference proteome</keyword>
<feature type="region of interest" description="Disordered" evidence="1">
    <location>
        <begin position="157"/>
        <end position="186"/>
    </location>
</feature>
<feature type="transmembrane region" description="Helical" evidence="2">
    <location>
        <begin position="54"/>
        <end position="76"/>
    </location>
</feature>
<accession>A0ABP0S291</accession>
<keyword evidence="2" id="KW-1133">Transmembrane helix</keyword>
<protein>
    <recommendedName>
        <fullName evidence="5">EGF-like domain-containing protein</fullName>
    </recommendedName>
</protein>
<sequence length="1014" mass="110854">MGCLVEVCEYASLLGAAGTCDGGSCVCPPGFHGKDDYEEFASCHVNKTVQTTFYTISMVLGVTLLVHSLVGFLFLLQHWGFLRKGYEAAESGEALVVSFHTVHSGASKKKKDKGRHGSWIARKLSMVKAPSVVRRLTGGSLGGGLDRSLGVGGGSCSMLETGQDPTSPEDNIPIEAEADKGPQRKGSYRRTRYSKIIRERQQRTLICMMLFMVYGLGLTIYYAPTYQDNFRFDGTGLQDVGSAVAVSSLFTAFWLVSYMWFKSLPNVHLYGRLFNIHSFILMYPHFVRMATIVNITIINLLIFIFVLIVPQARPDLRSVSNDVVLNVMMVFTITFLSYFFFLLTIIRRVFAQLEELTQAQEMVATQSMMMDLPKEDTAELIPGTNELQEHDSPAGSRANGFGQGVGTIDIILKLTIFLGIPAGIASFLAAQIPFFKQRLHVSISMAAISASIIAHILVFIFVRRLQGPKHCAAETSSTKGTVGAKSAMPFLRRSHQPRRDLQPPQSDDGDHAGQAAGRWSECADEGQEGERVHLQFPSQETACGRVGGRAPKANPRASQPAQGSAMASSCNEALQGQLSSLGMAWVPECSGHGSCVNGTCICDAGWTGKSDLIDTEGLDCQIHEQGLKIAWGVTSFVIGLMVLISLPKLAQRWEDFVATQRRKRAQKHDFRIYHSPIMLSNLCFYVVALPWGTAFVATRIAFPSWRVGTDMAPTLFLFMASAGFFCALFFFQTFLLHTFLTSSSSLRVLVPLSYAFASYNLLLSCACAAAPFVPTVFGASPSQPAAKIAFVTYYFGFAVAFIGFVLQAVYILGRAKSILGITDPKAQSRHLIKVRDAVTSVQRHTIVSGVVLGSLYLVFVGWAFLWNKTDYLLPAAFLVANIVWRHIAETAVQRPQTSGSSLDFYADPMFKDTTWGALTLSQPDSDSRTKSQGSAKSATRSKRLFGVGGEPGSAKQNATNQQNSNGDLDDDEDLIVTVDPVTNPAVAKSTRQFQKRMSTLYVQPGELEGDDNAV</sequence>